<dbReference type="AlphaFoldDB" id="A0A4Y2GI54"/>
<dbReference type="EMBL" id="BGPR01001347">
    <property type="protein sequence ID" value="GBM51714.1"/>
    <property type="molecule type" value="Genomic_DNA"/>
</dbReference>
<name>A0A4Y2GI54_ARAVE</name>
<proteinExistence type="predicted"/>
<keyword evidence="2" id="KW-1185">Reference proteome</keyword>
<gene>
    <name evidence="1" type="ORF">AVEN_28136_1</name>
</gene>
<dbReference type="Proteomes" id="UP000499080">
    <property type="component" value="Unassembled WGS sequence"/>
</dbReference>
<sequence>MTRSGRRFAQGICVLMNNGEVSLDSFIHPGHRTVVLKLVAAGLGTPTVIENAGECFQAGVTEASGLLLTWLPSPVSIQVQANTQSVFLEKPEVTKSGEVAMRVVATACRRERDTIHHFALVLLPQDEAGRAVGSETIADGEKNFSAMGQPEGQVEVRSGLEARNSIFERPSDFVPPRAVDQ</sequence>
<evidence type="ECO:0000313" key="1">
    <source>
        <dbReference type="EMBL" id="GBM51714.1"/>
    </source>
</evidence>
<protein>
    <submittedName>
        <fullName evidence="1">Uncharacterized protein</fullName>
    </submittedName>
</protein>
<organism evidence="1 2">
    <name type="scientific">Araneus ventricosus</name>
    <name type="common">Orbweaver spider</name>
    <name type="synonym">Epeira ventricosa</name>
    <dbReference type="NCBI Taxonomy" id="182803"/>
    <lineage>
        <taxon>Eukaryota</taxon>
        <taxon>Metazoa</taxon>
        <taxon>Ecdysozoa</taxon>
        <taxon>Arthropoda</taxon>
        <taxon>Chelicerata</taxon>
        <taxon>Arachnida</taxon>
        <taxon>Araneae</taxon>
        <taxon>Araneomorphae</taxon>
        <taxon>Entelegynae</taxon>
        <taxon>Araneoidea</taxon>
        <taxon>Araneidae</taxon>
        <taxon>Araneus</taxon>
    </lineage>
</organism>
<comment type="caution">
    <text evidence="1">The sequence shown here is derived from an EMBL/GenBank/DDBJ whole genome shotgun (WGS) entry which is preliminary data.</text>
</comment>
<evidence type="ECO:0000313" key="2">
    <source>
        <dbReference type="Proteomes" id="UP000499080"/>
    </source>
</evidence>
<accession>A0A4Y2GI54</accession>
<reference evidence="1 2" key="1">
    <citation type="journal article" date="2019" name="Sci. Rep.">
        <title>Orb-weaving spider Araneus ventricosus genome elucidates the spidroin gene catalogue.</title>
        <authorList>
            <person name="Kono N."/>
            <person name="Nakamura H."/>
            <person name="Ohtoshi R."/>
            <person name="Moran D.A.P."/>
            <person name="Shinohara A."/>
            <person name="Yoshida Y."/>
            <person name="Fujiwara M."/>
            <person name="Mori M."/>
            <person name="Tomita M."/>
            <person name="Arakawa K."/>
        </authorList>
    </citation>
    <scope>NUCLEOTIDE SEQUENCE [LARGE SCALE GENOMIC DNA]</scope>
</reference>